<dbReference type="RefSeq" id="WP_168070015.1">
    <property type="nucleotide sequence ID" value="NZ_JAATJC010000001.1"/>
</dbReference>
<reference evidence="2 3" key="1">
    <citation type="submission" date="2020-03" db="EMBL/GenBank/DDBJ databases">
        <title>Genomic Encyclopedia of Type Strains, Phase IV (KMG-IV): sequencing the most valuable type-strain genomes for metagenomic binning, comparative biology and taxonomic classification.</title>
        <authorList>
            <person name="Goeker M."/>
        </authorList>
    </citation>
    <scope>NUCLEOTIDE SEQUENCE [LARGE SCALE GENOMIC DNA]</scope>
    <source>
        <strain evidence="2 3">DSM 16846</strain>
    </source>
</reference>
<feature type="domain" description="GCVT N-terminal" evidence="1">
    <location>
        <begin position="28"/>
        <end position="254"/>
    </location>
</feature>
<dbReference type="AlphaFoldDB" id="A0A7X5Y8S5"/>
<dbReference type="InterPro" id="IPR028896">
    <property type="entry name" value="GcvT/YgfZ/DmdA"/>
</dbReference>
<organism evidence="2 3">
    <name type="scientific">Sphingomonas kaistensis</name>
    <dbReference type="NCBI Taxonomy" id="298708"/>
    <lineage>
        <taxon>Bacteria</taxon>
        <taxon>Pseudomonadati</taxon>
        <taxon>Pseudomonadota</taxon>
        <taxon>Alphaproteobacteria</taxon>
        <taxon>Sphingomonadales</taxon>
        <taxon>Sphingomonadaceae</taxon>
        <taxon>Sphingomonas</taxon>
    </lineage>
</organism>
<dbReference type="Proteomes" id="UP000558192">
    <property type="component" value="Unassembled WGS sequence"/>
</dbReference>
<dbReference type="SUPFAM" id="SSF103025">
    <property type="entry name" value="Folate-binding domain"/>
    <property type="match status" value="1"/>
</dbReference>
<dbReference type="GO" id="GO:0005829">
    <property type="term" value="C:cytosol"/>
    <property type="evidence" value="ECO:0007669"/>
    <property type="project" value="TreeGrafter"/>
</dbReference>
<keyword evidence="3" id="KW-1185">Reference proteome</keyword>
<proteinExistence type="predicted"/>
<keyword evidence="2" id="KW-0808">Transferase</keyword>
<dbReference type="EC" id="2.1.1.-" evidence="2"/>
<evidence type="ECO:0000313" key="2">
    <source>
        <dbReference type="EMBL" id="NJC06662.1"/>
    </source>
</evidence>
<dbReference type="SUPFAM" id="SSF101790">
    <property type="entry name" value="Aminomethyltransferase beta-barrel domain"/>
    <property type="match status" value="1"/>
</dbReference>
<gene>
    <name evidence="2" type="ORF">GGQ97_002455</name>
</gene>
<evidence type="ECO:0000259" key="1">
    <source>
        <dbReference type="Pfam" id="PF01571"/>
    </source>
</evidence>
<dbReference type="InterPro" id="IPR006222">
    <property type="entry name" value="GCVT_N"/>
</dbReference>
<dbReference type="PANTHER" id="PTHR43757">
    <property type="entry name" value="AMINOMETHYLTRANSFERASE"/>
    <property type="match status" value="1"/>
</dbReference>
<evidence type="ECO:0000313" key="3">
    <source>
        <dbReference type="Proteomes" id="UP000558192"/>
    </source>
</evidence>
<keyword evidence="2" id="KW-0489">Methyltransferase</keyword>
<dbReference type="Pfam" id="PF01571">
    <property type="entry name" value="GCV_T"/>
    <property type="match status" value="1"/>
</dbReference>
<dbReference type="InterPro" id="IPR029043">
    <property type="entry name" value="GcvT/YgfZ_C"/>
</dbReference>
<sequence>MSEPNLQSVLDASGDIVELLRNQQSGPNAYPGVPAEYSNWRNEQQGWAKTCVLFNQSYHMVDLEVSGPDAFAMLNHLGINSFKNFVPNRAKQFVPVTPDGYVIGDVILFYLEENRFNLVGRAPVIEWVEYHAQTGDWNVTVERDERTAVRPDPENRKSYRFQLQGPTAMQTLEKAMGQTPPDLKFFHMTTIQIAGCEVRALRHGMAGQPGYELFGPWAEGETVRQALIAAGKDFGLQLVGGRCYSSNTLESGWIPSPLPAIYTGEALRPYREWLGANSYEAKASIGGSFVPDSVEGYYLTPWDLGYGLFVKFDHDFIGREALEAMADKPHRKKVTLALDNEDVMRVMSSALQKGDRAKFMEFPSAVYAMHPFDQVLIDGKLVGLSTWIGYSSNEGRMLTLAMLDADHAEPGTQVTLLWGEPDGGTRKPTVERHVQTEIRATVASVPYSEVARDSYADSWRTRQPA</sequence>
<dbReference type="InterPro" id="IPR027266">
    <property type="entry name" value="TrmE/GcvT-like"/>
</dbReference>
<accession>A0A7X5Y8S5</accession>
<dbReference type="Gene3D" id="3.30.1360.120">
    <property type="entry name" value="Probable tRNA modification gtpase trme, domain 1"/>
    <property type="match status" value="1"/>
</dbReference>
<protein>
    <submittedName>
        <fullName evidence="2">Syringate O-demethylase</fullName>
        <ecNumber evidence="2">2.1.1.-</ecNumber>
    </submittedName>
</protein>
<dbReference type="GO" id="GO:0032259">
    <property type="term" value="P:methylation"/>
    <property type="evidence" value="ECO:0007669"/>
    <property type="project" value="UniProtKB-KW"/>
</dbReference>
<dbReference type="GO" id="GO:0008168">
    <property type="term" value="F:methyltransferase activity"/>
    <property type="evidence" value="ECO:0007669"/>
    <property type="project" value="UniProtKB-KW"/>
</dbReference>
<comment type="caution">
    <text evidence="2">The sequence shown here is derived from an EMBL/GenBank/DDBJ whole genome shotgun (WGS) entry which is preliminary data.</text>
</comment>
<dbReference type="EMBL" id="JAATJC010000001">
    <property type="protein sequence ID" value="NJC06662.1"/>
    <property type="molecule type" value="Genomic_DNA"/>
</dbReference>
<name>A0A7X5Y8S5_9SPHN</name>
<dbReference type="NCBIfam" id="NF047633">
    <property type="entry name" value="SyrngDmethDesA"/>
    <property type="match status" value="1"/>
</dbReference>
<dbReference type="PANTHER" id="PTHR43757:SF2">
    <property type="entry name" value="AMINOMETHYLTRANSFERASE, MITOCHONDRIAL"/>
    <property type="match status" value="1"/>
</dbReference>